<dbReference type="PANTHER" id="PTHR43727:SF2">
    <property type="entry name" value="GROUP IV DECARBOXYLASE"/>
    <property type="match status" value="1"/>
</dbReference>
<keyword evidence="5" id="KW-0028">Amino-acid biosynthesis</keyword>
<keyword evidence="4 5" id="KW-0456">Lyase</keyword>
<accession>A0A347UFQ7</accession>
<feature type="binding site" evidence="5">
    <location>
        <position position="317"/>
    </location>
    <ligand>
        <name>substrate</name>
    </ligand>
</feature>
<dbReference type="KEGG" id="pamo:BAR1_06915"/>
<feature type="binding site" evidence="5">
    <location>
        <begin position="278"/>
        <end position="281"/>
    </location>
    <ligand>
        <name>pyridoxal 5'-phosphate</name>
        <dbReference type="ChEBI" id="CHEBI:597326"/>
    </ligand>
</feature>
<dbReference type="PROSITE" id="PS00878">
    <property type="entry name" value="ODR_DC_2_1"/>
    <property type="match status" value="1"/>
</dbReference>
<dbReference type="RefSeq" id="WP_118942342.1">
    <property type="nucleotide sequence ID" value="NZ_CP032125.1"/>
</dbReference>
<dbReference type="PANTHER" id="PTHR43727">
    <property type="entry name" value="DIAMINOPIMELATE DECARBOXYLASE"/>
    <property type="match status" value="1"/>
</dbReference>
<name>A0A347UFQ7_9RHOB</name>
<dbReference type="GO" id="GO:0008836">
    <property type="term" value="F:diaminopimelate decarboxylase activity"/>
    <property type="evidence" value="ECO:0007669"/>
    <property type="project" value="UniProtKB-UniRule"/>
</dbReference>
<keyword evidence="3 5" id="KW-0663">Pyridoxal phosphate</keyword>
<dbReference type="InterPro" id="IPR029066">
    <property type="entry name" value="PLP-binding_barrel"/>
</dbReference>
<organism evidence="10 11">
    <name type="scientific">Profundibacter amoris</name>
    <dbReference type="NCBI Taxonomy" id="2171755"/>
    <lineage>
        <taxon>Bacteria</taxon>
        <taxon>Pseudomonadati</taxon>
        <taxon>Pseudomonadota</taxon>
        <taxon>Alphaproteobacteria</taxon>
        <taxon>Rhodobacterales</taxon>
        <taxon>Paracoccaceae</taxon>
        <taxon>Profundibacter</taxon>
    </lineage>
</organism>
<dbReference type="Gene3D" id="3.20.20.10">
    <property type="entry name" value="Alanine racemase"/>
    <property type="match status" value="1"/>
</dbReference>
<evidence type="ECO:0000313" key="11">
    <source>
        <dbReference type="Proteomes" id="UP000261704"/>
    </source>
</evidence>
<sequence length="428" mass="45245">MSADIRYVNGALQVEGVALADIATQVGTPFYAYSAATIQRRFAAFHAALADLDALICFALKANGNQAVLSLLAQAGAGAEVVSEGELRRALAAGIAPEKIVFSGVGKSAGEVAFALEQGILCLNVESLSELQMISDIATRLGVTARLSVRINPDVDPKTHAKLTTGKSGTKFGIAWDQALDFFATARALPNISLTGIDTHIGSQITNLPAFDAAFARLVELVHALRAAGHVVDHMDLGGGLGVAYQGDSEGEETVRLAQYATIFHKHFTDLDCRMILEPGRFIVANAGVFVTRVLHLKPTPEKTYVVVDGAMNDLIRPTMYDAHHAVLPLCEEATAPITADIVGPVCEPGDFLAKGRKVACAQGDLLALMGAGAYGAVLSSTYNARPLVPEVLVHGADFDVVRPRQSIEALIAQDRVPAWLRADGKAE</sequence>
<dbReference type="GO" id="GO:0009089">
    <property type="term" value="P:lysine biosynthetic process via diaminopimelate"/>
    <property type="evidence" value="ECO:0007669"/>
    <property type="project" value="UniProtKB-UniRule"/>
</dbReference>
<evidence type="ECO:0000259" key="9">
    <source>
        <dbReference type="Pfam" id="PF02784"/>
    </source>
</evidence>
<gene>
    <name evidence="5 10" type="primary">lysA</name>
    <name evidence="10" type="ORF">BAR1_06915</name>
</gene>
<evidence type="ECO:0000313" key="10">
    <source>
        <dbReference type="EMBL" id="AXX97685.1"/>
    </source>
</evidence>
<evidence type="ECO:0000256" key="2">
    <source>
        <dbReference type="ARBA" id="ARBA00022793"/>
    </source>
</evidence>
<dbReference type="Gene3D" id="2.40.37.10">
    <property type="entry name" value="Lyase, Ornithine Decarboxylase, Chain A, domain 1"/>
    <property type="match status" value="1"/>
</dbReference>
<dbReference type="FunFam" id="3.20.20.10:FF:000003">
    <property type="entry name" value="Diaminopimelate decarboxylase"/>
    <property type="match status" value="1"/>
</dbReference>
<keyword evidence="2 5" id="KW-0210">Decarboxylase</keyword>
<dbReference type="InterPro" id="IPR000183">
    <property type="entry name" value="Orn/DAP/Arg_de-COase"/>
</dbReference>
<feature type="binding site" evidence="5">
    <location>
        <position position="240"/>
    </location>
    <ligand>
        <name>pyridoxal 5'-phosphate</name>
        <dbReference type="ChEBI" id="CHEBI:597326"/>
    </ligand>
</feature>
<comment type="subunit">
    <text evidence="5">Homodimer.</text>
</comment>
<dbReference type="EC" id="4.1.1.20" evidence="5 6"/>
<feature type="active site" description="Proton donor" evidence="7">
    <location>
        <position position="347"/>
    </location>
</feature>
<feature type="binding site" evidence="5">
    <location>
        <position position="375"/>
    </location>
    <ligand>
        <name>substrate</name>
    </ligand>
</feature>
<reference evidence="10 11" key="1">
    <citation type="submission" date="2018-09" db="EMBL/GenBank/DDBJ databases">
        <title>Profundibacter amoris BAR1 gen. nov., sp. nov., a new member of the Roseobacter clade isolated at Lokis Castle Vent Field on the Arctic Mid-Oceanic Ridge.</title>
        <authorList>
            <person name="Le Moine Bauer S."/>
            <person name="Sjoeberg A.G."/>
            <person name="L'Haridon S."/>
            <person name="Stokke R."/>
            <person name="Roalkvam I."/>
            <person name="Steen I.H."/>
            <person name="Dahle H."/>
        </authorList>
    </citation>
    <scope>NUCLEOTIDE SEQUENCE [LARGE SCALE GENOMIC DNA]</scope>
    <source>
        <strain evidence="10 11">BAR1</strain>
    </source>
</reference>
<dbReference type="Pfam" id="PF02784">
    <property type="entry name" value="Orn_Arg_deC_N"/>
    <property type="match status" value="1"/>
</dbReference>
<evidence type="ECO:0000256" key="8">
    <source>
        <dbReference type="RuleBase" id="RU003738"/>
    </source>
</evidence>
<dbReference type="InterPro" id="IPR022653">
    <property type="entry name" value="De-COase2_pyr-phos_BS"/>
</dbReference>
<comment type="cofactor">
    <cofactor evidence="1 5 7 8">
        <name>pyridoxal 5'-phosphate</name>
        <dbReference type="ChEBI" id="CHEBI:597326"/>
    </cofactor>
</comment>
<proteinExistence type="inferred from homology"/>
<dbReference type="NCBIfam" id="TIGR01048">
    <property type="entry name" value="lysA"/>
    <property type="match status" value="1"/>
</dbReference>
<dbReference type="GO" id="GO:0030170">
    <property type="term" value="F:pyridoxal phosphate binding"/>
    <property type="evidence" value="ECO:0007669"/>
    <property type="project" value="UniProtKB-UniRule"/>
</dbReference>
<dbReference type="HAMAP" id="MF_02120">
    <property type="entry name" value="LysA"/>
    <property type="match status" value="1"/>
</dbReference>
<evidence type="ECO:0000256" key="1">
    <source>
        <dbReference type="ARBA" id="ARBA00001933"/>
    </source>
</evidence>
<dbReference type="OrthoDB" id="9802241at2"/>
<dbReference type="PRINTS" id="PR01179">
    <property type="entry name" value="ODADCRBXLASE"/>
</dbReference>
<feature type="domain" description="Orn/DAP/Arg decarboxylase 2 N-terminal" evidence="9">
    <location>
        <begin position="36"/>
        <end position="285"/>
    </location>
</feature>
<dbReference type="AlphaFoldDB" id="A0A347UFQ7"/>
<dbReference type="InterPro" id="IPR009006">
    <property type="entry name" value="Ala_racemase/Decarboxylase_C"/>
</dbReference>
<keyword evidence="5 8" id="KW-0457">Lysine biosynthesis</keyword>
<dbReference type="CDD" id="cd06828">
    <property type="entry name" value="PLPDE_III_DapDC"/>
    <property type="match status" value="1"/>
</dbReference>
<comment type="pathway">
    <text evidence="5 8">Amino-acid biosynthesis; L-lysine biosynthesis via DAP pathway; L-lysine from DL-2,6-diaminopimelate: step 1/1.</text>
</comment>
<feature type="binding site" evidence="5">
    <location>
        <position position="375"/>
    </location>
    <ligand>
        <name>pyridoxal 5'-phosphate</name>
        <dbReference type="ChEBI" id="CHEBI:597326"/>
    </ligand>
</feature>
<feature type="modified residue" description="N6-(pyridoxal phosphate)lysine" evidence="5 7">
    <location>
        <position position="61"/>
    </location>
</feature>
<comment type="similarity">
    <text evidence="5">Belongs to the Orn/Lys/Arg decarboxylase class-II family. LysA subfamily.</text>
</comment>
<feature type="binding site" evidence="5">
    <location>
        <position position="321"/>
    </location>
    <ligand>
        <name>substrate</name>
    </ligand>
</feature>
<dbReference type="Proteomes" id="UP000261704">
    <property type="component" value="Chromosome"/>
</dbReference>
<feature type="binding site" evidence="5">
    <location>
        <position position="281"/>
    </location>
    <ligand>
        <name>substrate</name>
    </ligand>
</feature>
<dbReference type="UniPathway" id="UPA00034">
    <property type="reaction ID" value="UER00027"/>
</dbReference>
<dbReference type="PROSITE" id="PS00879">
    <property type="entry name" value="ODR_DC_2_2"/>
    <property type="match status" value="1"/>
</dbReference>
<protein>
    <recommendedName>
        <fullName evidence="5 6">Diaminopimelate decarboxylase</fullName>
        <shortName evidence="5">DAP decarboxylase</shortName>
        <shortName evidence="5">DAPDC</shortName>
        <ecNumber evidence="5 6">4.1.1.20</ecNumber>
    </recommendedName>
</protein>
<evidence type="ECO:0000256" key="3">
    <source>
        <dbReference type="ARBA" id="ARBA00022898"/>
    </source>
</evidence>
<dbReference type="SUPFAM" id="SSF50621">
    <property type="entry name" value="Alanine racemase C-terminal domain-like"/>
    <property type="match status" value="1"/>
</dbReference>
<dbReference type="PRINTS" id="PR01181">
    <property type="entry name" value="DAPDCRBXLASE"/>
</dbReference>
<comment type="catalytic activity">
    <reaction evidence="5 8">
        <text>meso-2,6-diaminopimelate + H(+) = L-lysine + CO2</text>
        <dbReference type="Rhea" id="RHEA:15101"/>
        <dbReference type="ChEBI" id="CHEBI:15378"/>
        <dbReference type="ChEBI" id="CHEBI:16526"/>
        <dbReference type="ChEBI" id="CHEBI:32551"/>
        <dbReference type="ChEBI" id="CHEBI:57791"/>
        <dbReference type="EC" id="4.1.1.20"/>
    </reaction>
</comment>
<evidence type="ECO:0000256" key="5">
    <source>
        <dbReference type="HAMAP-Rule" id="MF_02120"/>
    </source>
</evidence>
<dbReference type="SUPFAM" id="SSF51419">
    <property type="entry name" value="PLP-binding barrel"/>
    <property type="match status" value="1"/>
</dbReference>
<evidence type="ECO:0000256" key="7">
    <source>
        <dbReference type="PIRSR" id="PIRSR600183-50"/>
    </source>
</evidence>
<dbReference type="InterPro" id="IPR002986">
    <property type="entry name" value="DAP_deCOOHase_LysA"/>
</dbReference>
<evidence type="ECO:0000256" key="6">
    <source>
        <dbReference type="NCBIfam" id="TIGR01048"/>
    </source>
</evidence>
<evidence type="ECO:0000256" key="4">
    <source>
        <dbReference type="ARBA" id="ARBA00023239"/>
    </source>
</evidence>
<dbReference type="InterPro" id="IPR022657">
    <property type="entry name" value="De-COase2_CS"/>
</dbReference>
<dbReference type="EMBL" id="CP032125">
    <property type="protein sequence ID" value="AXX97685.1"/>
    <property type="molecule type" value="Genomic_DNA"/>
</dbReference>
<dbReference type="InterPro" id="IPR022644">
    <property type="entry name" value="De-COase2_N"/>
</dbReference>
<keyword evidence="11" id="KW-1185">Reference proteome</keyword>
<comment type="function">
    <text evidence="5">Specifically catalyzes the decarboxylation of meso-diaminopimelate (meso-DAP) to L-lysine.</text>
</comment>
<feature type="binding site" evidence="5">
    <location>
        <position position="348"/>
    </location>
    <ligand>
        <name>substrate</name>
    </ligand>
</feature>